<evidence type="ECO:0000313" key="2">
    <source>
        <dbReference type="Proteomes" id="UP001458880"/>
    </source>
</evidence>
<accession>A0AAW1LSV1</accession>
<sequence length="99" mass="11031">MYADLTGEERNDHTTISIRMYVCGLNGGGEDTNCVFAKFSAQQEAGGTFKYVCDLQDLRVRTERSSELTNSPHSKKPEELLNMYAICRICVCEQKGVAS</sequence>
<comment type="caution">
    <text evidence="1">The sequence shown here is derived from an EMBL/GenBank/DDBJ whole genome shotgun (WGS) entry which is preliminary data.</text>
</comment>
<organism evidence="1 2">
    <name type="scientific">Popillia japonica</name>
    <name type="common">Japanese beetle</name>
    <dbReference type="NCBI Taxonomy" id="7064"/>
    <lineage>
        <taxon>Eukaryota</taxon>
        <taxon>Metazoa</taxon>
        <taxon>Ecdysozoa</taxon>
        <taxon>Arthropoda</taxon>
        <taxon>Hexapoda</taxon>
        <taxon>Insecta</taxon>
        <taxon>Pterygota</taxon>
        <taxon>Neoptera</taxon>
        <taxon>Endopterygota</taxon>
        <taxon>Coleoptera</taxon>
        <taxon>Polyphaga</taxon>
        <taxon>Scarabaeiformia</taxon>
        <taxon>Scarabaeidae</taxon>
        <taxon>Rutelinae</taxon>
        <taxon>Popillia</taxon>
    </lineage>
</organism>
<dbReference type="AlphaFoldDB" id="A0AAW1LSV1"/>
<dbReference type="EMBL" id="JASPKY010000100">
    <property type="protein sequence ID" value="KAK9737423.1"/>
    <property type="molecule type" value="Genomic_DNA"/>
</dbReference>
<gene>
    <name evidence="1" type="ORF">QE152_g10704</name>
</gene>
<reference evidence="1 2" key="1">
    <citation type="journal article" date="2024" name="BMC Genomics">
        <title>De novo assembly and annotation of Popillia japonica's genome with initial clues to its potential as an invasive pest.</title>
        <authorList>
            <person name="Cucini C."/>
            <person name="Boschi S."/>
            <person name="Funari R."/>
            <person name="Cardaioli E."/>
            <person name="Iannotti N."/>
            <person name="Marturano G."/>
            <person name="Paoli F."/>
            <person name="Bruttini M."/>
            <person name="Carapelli A."/>
            <person name="Frati F."/>
            <person name="Nardi F."/>
        </authorList>
    </citation>
    <scope>NUCLEOTIDE SEQUENCE [LARGE SCALE GENOMIC DNA]</scope>
    <source>
        <strain evidence="1">DMR45628</strain>
    </source>
</reference>
<protein>
    <submittedName>
        <fullName evidence="1">Uncharacterized protein</fullName>
    </submittedName>
</protein>
<dbReference type="Proteomes" id="UP001458880">
    <property type="component" value="Unassembled WGS sequence"/>
</dbReference>
<proteinExistence type="predicted"/>
<name>A0AAW1LSV1_POPJA</name>
<evidence type="ECO:0000313" key="1">
    <source>
        <dbReference type="EMBL" id="KAK9737423.1"/>
    </source>
</evidence>
<keyword evidence="2" id="KW-1185">Reference proteome</keyword>